<protein>
    <submittedName>
        <fullName evidence="1">Uncharacterized protein</fullName>
    </submittedName>
</protein>
<gene>
    <name evidence="1" type="ORF">GCM10007933_35100</name>
</gene>
<accession>A0ABQ6FFF1</accession>
<proteinExistence type="predicted"/>
<sequence>MLSYCKVVLMPTLPWLSHADLTAERLSILAEGLLNIRHDTFAELATRFDDNYSRGCTTFGRQRQWLMQLATSGRYSWLTLASPAMDLTVNIGVIPVRFFTDDHDSPKKHGYFRRNEVDCLFSPDETEPVLFRFVVEPAATADDEDRVFFLGHNAFNEVVVEWQYRPKTAVIVPVDAEVPAAVVQSDAEVGLKSSGNEQDAEASGSR</sequence>
<comment type="caution">
    <text evidence="1">The sequence shown here is derived from an EMBL/GenBank/DDBJ whole genome shotgun (WGS) entry which is preliminary data.</text>
</comment>
<keyword evidence="2" id="KW-1185">Reference proteome</keyword>
<evidence type="ECO:0000313" key="1">
    <source>
        <dbReference type="EMBL" id="GLT24039.1"/>
    </source>
</evidence>
<reference evidence="2" key="1">
    <citation type="journal article" date="2019" name="Int. J. Syst. Evol. Microbiol.">
        <title>The Global Catalogue of Microorganisms (GCM) 10K type strain sequencing project: providing services to taxonomists for standard genome sequencing and annotation.</title>
        <authorList>
            <consortium name="The Broad Institute Genomics Platform"/>
            <consortium name="The Broad Institute Genome Sequencing Center for Infectious Disease"/>
            <person name="Wu L."/>
            <person name="Ma J."/>
        </authorList>
    </citation>
    <scope>NUCLEOTIDE SEQUENCE [LARGE SCALE GENOMIC DNA]</scope>
    <source>
        <strain evidence="2">NBRC 102407</strain>
    </source>
</reference>
<evidence type="ECO:0000313" key="2">
    <source>
        <dbReference type="Proteomes" id="UP001157167"/>
    </source>
</evidence>
<dbReference type="EMBL" id="BSPX01000070">
    <property type="protein sequence ID" value="GLT24039.1"/>
    <property type="molecule type" value="Genomic_DNA"/>
</dbReference>
<dbReference type="Proteomes" id="UP001157167">
    <property type="component" value="Unassembled WGS sequence"/>
</dbReference>
<name>A0ABQ6FFF1_9RHOO</name>
<organism evidence="1 2">
    <name type="scientific">Zoogloea oryzae</name>
    <dbReference type="NCBI Taxonomy" id="310767"/>
    <lineage>
        <taxon>Bacteria</taxon>
        <taxon>Pseudomonadati</taxon>
        <taxon>Pseudomonadota</taxon>
        <taxon>Betaproteobacteria</taxon>
        <taxon>Rhodocyclales</taxon>
        <taxon>Zoogloeaceae</taxon>
        <taxon>Zoogloea</taxon>
    </lineage>
</organism>